<dbReference type="EMBL" id="SNRW01001845">
    <property type="protein sequence ID" value="KAA6394800.1"/>
    <property type="molecule type" value="Genomic_DNA"/>
</dbReference>
<evidence type="ECO:0000256" key="2">
    <source>
        <dbReference type="ARBA" id="ARBA00022723"/>
    </source>
</evidence>
<organism evidence="9 10">
    <name type="scientific">Streblomastix strix</name>
    <dbReference type="NCBI Taxonomy" id="222440"/>
    <lineage>
        <taxon>Eukaryota</taxon>
        <taxon>Metamonada</taxon>
        <taxon>Preaxostyla</taxon>
        <taxon>Oxymonadida</taxon>
        <taxon>Streblomastigidae</taxon>
        <taxon>Streblomastix</taxon>
    </lineage>
</organism>
<feature type="domain" description="Peptidase M3A/M3B catalytic" evidence="7">
    <location>
        <begin position="212"/>
        <end position="447"/>
    </location>
</feature>
<sequence length="453" mass="52457">MAVIEQLGKSKQVPLRSEIQSKYKWDNYAVYPSDEAWQEDFDRIDILQEPLNQLQGHLGDSVQNVISAFEKDDSIDFIIEKLFTYAKTRHYVDKTDSKSLSLVERIRLKNSTSSAARSWIDPEILSLPEEQLNQYQNHSEMQFWLRRFDEIVRYNPHTLSKKEEELLSLISPALESNSNTYLLLTDADMKYGSVLNDQGEEIELSQGNYIQFLQSSNREVRKNAWVTMHSAHIAKKNTICSALNGQIKSEIFKMKARKYNSCLEHALFGDQIDSQVYKSLIHAVHEKLPSLFKYFSIKQRLLNLEALDFYDMSVPLIKDYKIEMSFEEARELVLQALAPLGDEYVTIARRGLTSKEEGGEAWVDVFENQGKRSNCCSISTYMQVPYILLNYNRDLDDVFTLAHELGHAMHSYLSHHAQPHHMAYYRLVVAEIASTTNEMLLQHFLMEKAQKEG</sequence>
<dbReference type="InterPro" id="IPR013647">
    <property type="entry name" value="OligopepF_N_dom"/>
</dbReference>
<dbReference type="InterPro" id="IPR042088">
    <property type="entry name" value="OligoPept_F_C"/>
</dbReference>
<dbReference type="GO" id="GO:0004222">
    <property type="term" value="F:metalloendopeptidase activity"/>
    <property type="evidence" value="ECO:0007669"/>
    <property type="project" value="InterPro"/>
</dbReference>
<proteinExistence type="inferred from homology"/>
<feature type="non-terminal residue" evidence="9">
    <location>
        <position position="453"/>
    </location>
</feature>
<keyword evidence="5 6" id="KW-0482">Metalloprotease</keyword>
<dbReference type="AlphaFoldDB" id="A0A5J4WIN5"/>
<dbReference type="InterPro" id="IPR001567">
    <property type="entry name" value="Pept_M3A_M3B_dom"/>
</dbReference>
<dbReference type="Gene3D" id="1.10.287.830">
    <property type="entry name" value="putative peptidase helix hairpin domain like"/>
    <property type="match status" value="1"/>
</dbReference>
<name>A0A5J4WIN5_9EUKA</name>
<comment type="similarity">
    <text evidence="6">Belongs to the peptidase M3 family.</text>
</comment>
<keyword evidence="4 6" id="KW-0862">Zinc</keyword>
<evidence type="ECO:0000256" key="3">
    <source>
        <dbReference type="ARBA" id="ARBA00022801"/>
    </source>
</evidence>
<evidence type="ECO:0000256" key="5">
    <source>
        <dbReference type="ARBA" id="ARBA00023049"/>
    </source>
</evidence>
<evidence type="ECO:0000256" key="6">
    <source>
        <dbReference type="RuleBase" id="RU003435"/>
    </source>
</evidence>
<gene>
    <name evidence="9" type="ORF">EZS28_009669</name>
</gene>
<evidence type="ECO:0000259" key="7">
    <source>
        <dbReference type="Pfam" id="PF01432"/>
    </source>
</evidence>
<protein>
    <submittedName>
        <fullName evidence="9">Putative Oligoendopeptidase F</fullName>
    </submittedName>
</protein>
<evidence type="ECO:0000313" key="10">
    <source>
        <dbReference type="Proteomes" id="UP000324800"/>
    </source>
</evidence>
<evidence type="ECO:0000313" key="9">
    <source>
        <dbReference type="EMBL" id="KAA6394800.1"/>
    </source>
</evidence>
<dbReference type="Pfam" id="PF08439">
    <property type="entry name" value="Peptidase_M3_N"/>
    <property type="match status" value="1"/>
</dbReference>
<dbReference type="Gene3D" id="1.20.140.70">
    <property type="entry name" value="Oligopeptidase f, N-terminal domain"/>
    <property type="match status" value="1"/>
</dbReference>
<dbReference type="GO" id="GO:0006508">
    <property type="term" value="P:proteolysis"/>
    <property type="evidence" value="ECO:0007669"/>
    <property type="project" value="UniProtKB-KW"/>
</dbReference>
<evidence type="ECO:0000259" key="8">
    <source>
        <dbReference type="Pfam" id="PF08439"/>
    </source>
</evidence>
<comment type="cofactor">
    <cofactor evidence="6">
        <name>Zn(2+)</name>
        <dbReference type="ChEBI" id="CHEBI:29105"/>
    </cofactor>
    <text evidence="6">Binds 1 zinc ion.</text>
</comment>
<feature type="domain" description="Oligopeptidase F N-terminal" evidence="8">
    <location>
        <begin position="123"/>
        <end position="191"/>
    </location>
</feature>
<dbReference type="CDD" id="cd09608">
    <property type="entry name" value="M3B_PepF"/>
    <property type="match status" value="1"/>
</dbReference>
<dbReference type="GO" id="GO:0046872">
    <property type="term" value="F:metal ion binding"/>
    <property type="evidence" value="ECO:0007669"/>
    <property type="project" value="UniProtKB-UniRule"/>
</dbReference>
<dbReference type="Pfam" id="PF01432">
    <property type="entry name" value="Peptidase_M3"/>
    <property type="match status" value="1"/>
</dbReference>
<dbReference type="Gene3D" id="1.10.1370.20">
    <property type="entry name" value="Oligoendopeptidase f, C-terminal domain"/>
    <property type="match status" value="1"/>
</dbReference>
<comment type="caution">
    <text evidence="9">The sequence shown here is derived from an EMBL/GenBank/DDBJ whole genome shotgun (WGS) entry which is preliminary data.</text>
</comment>
<dbReference type="OrthoDB" id="2445at2759"/>
<keyword evidence="2 6" id="KW-0479">Metal-binding</keyword>
<evidence type="ECO:0000256" key="1">
    <source>
        <dbReference type="ARBA" id="ARBA00022670"/>
    </source>
</evidence>
<accession>A0A5J4WIN5</accession>
<dbReference type="SUPFAM" id="SSF55486">
    <property type="entry name" value="Metalloproteases ('zincins'), catalytic domain"/>
    <property type="match status" value="1"/>
</dbReference>
<keyword evidence="3 6" id="KW-0378">Hydrolase</keyword>
<reference evidence="9 10" key="1">
    <citation type="submission" date="2019-03" db="EMBL/GenBank/DDBJ databases">
        <title>Single cell metagenomics reveals metabolic interactions within the superorganism composed of flagellate Streblomastix strix and complex community of Bacteroidetes bacteria on its surface.</title>
        <authorList>
            <person name="Treitli S.C."/>
            <person name="Kolisko M."/>
            <person name="Husnik F."/>
            <person name="Keeling P."/>
            <person name="Hampl V."/>
        </authorList>
    </citation>
    <scope>NUCLEOTIDE SEQUENCE [LARGE SCALE GENOMIC DNA]</scope>
    <source>
        <strain evidence="9">ST1C</strain>
    </source>
</reference>
<keyword evidence="1 6" id="KW-0645">Protease</keyword>
<evidence type="ECO:0000256" key="4">
    <source>
        <dbReference type="ARBA" id="ARBA00022833"/>
    </source>
</evidence>
<dbReference type="Proteomes" id="UP000324800">
    <property type="component" value="Unassembled WGS sequence"/>
</dbReference>